<dbReference type="InterPro" id="IPR000073">
    <property type="entry name" value="AB_hydrolase_1"/>
</dbReference>
<evidence type="ECO:0000313" key="3">
    <source>
        <dbReference type="EMBL" id="MDT0636344.1"/>
    </source>
</evidence>
<name>A0ABU3C452_9GAMM</name>
<dbReference type="SUPFAM" id="SSF53474">
    <property type="entry name" value="alpha/beta-Hydrolases"/>
    <property type="match status" value="1"/>
</dbReference>
<accession>A0ABU3C452</accession>
<dbReference type="GO" id="GO:0016787">
    <property type="term" value="F:hydrolase activity"/>
    <property type="evidence" value="ECO:0007669"/>
    <property type="project" value="UniProtKB-KW"/>
</dbReference>
<reference evidence="3 4" key="1">
    <citation type="submission" date="2023-09" db="EMBL/GenBank/DDBJ databases">
        <authorList>
            <person name="Rey-Velasco X."/>
        </authorList>
    </citation>
    <scope>NUCLEOTIDE SEQUENCE [LARGE SCALE GENOMIC DNA]</scope>
    <source>
        <strain evidence="3 4">W335</strain>
    </source>
</reference>
<comment type="caution">
    <text evidence="3">The sequence shown here is derived from an EMBL/GenBank/DDBJ whole genome shotgun (WGS) entry which is preliminary data.</text>
</comment>
<dbReference type="PANTHER" id="PTHR42977">
    <property type="entry name" value="HYDROLASE-RELATED"/>
    <property type="match status" value="1"/>
</dbReference>
<dbReference type="RefSeq" id="WP_311654238.1">
    <property type="nucleotide sequence ID" value="NZ_JAVRIB010000028.1"/>
</dbReference>
<dbReference type="PANTHER" id="PTHR42977:SF3">
    <property type="entry name" value="AB HYDROLASE-1 DOMAIN-CONTAINING PROTEIN"/>
    <property type="match status" value="1"/>
</dbReference>
<proteinExistence type="predicted"/>
<protein>
    <submittedName>
        <fullName evidence="3">Alpha/beta fold hydrolase</fullName>
    </submittedName>
</protein>
<sequence>MPEDYSPPGAGRWYTLTEGLDAGKTLFYYDIHVGDEPPQATVLFVHGNPECSYTYRHVRDALLASDLPMRLIAIDHIGFGLSDQATFEMVDFHHAQNLRELVRHLDLTDITLVIHDWGGPIGVGTFLEEPERVSNLLLMNTAVFPMPAEGYTYANWPIPWLPWCRTPRVVPDRLWGGVAAYVVSKAEPQSATSFLLGVGRYLVKHGLDRFEANSPEAVWSGQMQSIANARSSKRNVLQTPVWGHGYRYHDPQHGEQDNHEFYRRMHQMVPQQWGPTGRNIGVAGYFGAWDPCGKREVIRQWQDALPQMVGRTYEYPDHGHFIEEYKGREMADSILALNGLQ</sequence>
<dbReference type="InterPro" id="IPR029058">
    <property type="entry name" value="AB_hydrolase_fold"/>
</dbReference>
<feature type="domain" description="AB hydrolase-1" evidence="2">
    <location>
        <begin position="41"/>
        <end position="322"/>
    </location>
</feature>
<gene>
    <name evidence="3" type="ORF">RM532_15445</name>
</gene>
<evidence type="ECO:0000259" key="2">
    <source>
        <dbReference type="Pfam" id="PF00561"/>
    </source>
</evidence>
<dbReference type="InterPro" id="IPR000639">
    <property type="entry name" value="Epox_hydrolase-like"/>
</dbReference>
<dbReference type="PRINTS" id="PR00412">
    <property type="entry name" value="EPOXHYDRLASE"/>
</dbReference>
<evidence type="ECO:0000313" key="4">
    <source>
        <dbReference type="Proteomes" id="UP001251857"/>
    </source>
</evidence>
<dbReference type="Gene3D" id="3.40.50.1820">
    <property type="entry name" value="alpha/beta hydrolase"/>
    <property type="match status" value="1"/>
</dbReference>
<keyword evidence="1 3" id="KW-0378">Hydrolase</keyword>
<dbReference type="InterPro" id="IPR051340">
    <property type="entry name" value="Haloalkane_dehalogenase"/>
</dbReference>
<dbReference type="EMBL" id="JAVRIB010000028">
    <property type="protein sequence ID" value="MDT0636344.1"/>
    <property type="molecule type" value="Genomic_DNA"/>
</dbReference>
<dbReference type="Proteomes" id="UP001251857">
    <property type="component" value="Unassembled WGS sequence"/>
</dbReference>
<evidence type="ECO:0000256" key="1">
    <source>
        <dbReference type="ARBA" id="ARBA00022801"/>
    </source>
</evidence>
<dbReference type="Pfam" id="PF00561">
    <property type="entry name" value="Abhydrolase_1"/>
    <property type="match status" value="1"/>
</dbReference>
<organism evidence="3 4">
    <name type="scientific">Spectribacter hydrogenoxidans</name>
    <dbReference type="NCBI Taxonomy" id="3075608"/>
    <lineage>
        <taxon>Bacteria</taxon>
        <taxon>Pseudomonadati</taxon>
        <taxon>Pseudomonadota</taxon>
        <taxon>Gammaproteobacteria</taxon>
        <taxon>Salinisphaerales</taxon>
        <taxon>Salinisphaeraceae</taxon>
        <taxon>Spectribacter</taxon>
    </lineage>
</organism>
<keyword evidence="4" id="KW-1185">Reference proteome</keyword>
<dbReference type="PRINTS" id="PR00111">
    <property type="entry name" value="ABHYDROLASE"/>
</dbReference>